<organism evidence="5 7">
    <name type="scientific">Blautia obeum</name>
    <dbReference type="NCBI Taxonomy" id="40520"/>
    <lineage>
        <taxon>Bacteria</taxon>
        <taxon>Bacillati</taxon>
        <taxon>Bacillota</taxon>
        <taxon>Clostridia</taxon>
        <taxon>Lachnospirales</taxon>
        <taxon>Lachnospiraceae</taxon>
        <taxon>Blautia</taxon>
    </lineage>
</organism>
<dbReference type="InterPro" id="IPR000843">
    <property type="entry name" value="HTH_LacI"/>
</dbReference>
<dbReference type="EMBL" id="CABHNB010000050">
    <property type="protein sequence ID" value="VUX23441.1"/>
    <property type="molecule type" value="Genomic_DNA"/>
</dbReference>
<dbReference type="Pfam" id="PF00356">
    <property type="entry name" value="LacI"/>
    <property type="match status" value="1"/>
</dbReference>
<dbReference type="Gene3D" id="1.10.260.40">
    <property type="entry name" value="lambda repressor-like DNA-binding domains"/>
    <property type="match status" value="1"/>
</dbReference>
<keyword evidence="1" id="KW-0805">Transcription regulation</keyword>
<dbReference type="Pfam" id="PF13377">
    <property type="entry name" value="Peripla_BP_3"/>
    <property type="match status" value="1"/>
</dbReference>
<name>A0A395X300_9FIRM</name>
<dbReference type="RefSeq" id="WP_117628710.1">
    <property type="nucleotide sequence ID" value="NZ_CABHNB010000050.1"/>
</dbReference>
<reference evidence="5 7" key="1">
    <citation type="submission" date="2018-08" db="EMBL/GenBank/DDBJ databases">
        <title>A genome reference for cultivated species of the human gut microbiota.</title>
        <authorList>
            <person name="Zou Y."/>
            <person name="Xue W."/>
            <person name="Luo G."/>
        </authorList>
    </citation>
    <scope>NUCLEOTIDE SEQUENCE [LARGE SCALE GENOMIC DNA]</scope>
    <source>
        <strain evidence="5 7">AF14-23</strain>
    </source>
</reference>
<dbReference type="InterPro" id="IPR010982">
    <property type="entry name" value="Lambda_DNA-bd_dom_sf"/>
</dbReference>
<dbReference type="AlphaFoldDB" id="A0A395X300"/>
<reference evidence="6 8" key="2">
    <citation type="submission" date="2019-07" db="EMBL/GenBank/DDBJ databases">
        <authorList>
            <person name="Hibberd C M."/>
            <person name="Gehrig L. J."/>
            <person name="Chang H.-W."/>
            <person name="Venkatesh S."/>
        </authorList>
    </citation>
    <scope>NUCLEOTIDE SEQUENCE [LARGE SCALE GENOMIC DNA]</scope>
    <source>
        <strain evidence="6">Ruminococcus_obeum_SSTS_Bg7063</strain>
    </source>
</reference>
<evidence type="ECO:0000256" key="3">
    <source>
        <dbReference type="ARBA" id="ARBA00023163"/>
    </source>
</evidence>
<keyword evidence="8" id="KW-1185">Reference proteome</keyword>
<dbReference type="PANTHER" id="PTHR30146">
    <property type="entry name" value="LACI-RELATED TRANSCRIPTIONAL REPRESSOR"/>
    <property type="match status" value="1"/>
</dbReference>
<dbReference type="InterPro" id="IPR028082">
    <property type="entry name" value="Peripla_BP_I"/>
</dbReference>
<feature type="domain" description="HTH lacI-type" evidence="4">
    <location>
        <begin position="2"/>
        <end position="56"/>
    </location>
</feature>
<dbReference type="PROSITE" id="PS00356">
    <property type="entry name" value="HTH_LACI_1"/>
    <property type="match status" value="1"/>
</dbReference>
<evidence type="ECO:0000256" key="2">
    <source>
        <dbReference type="ARBA" id="ARBA00023125"/>
    </source>
</evidence>
<dbReference type="PANTHER" id="PTHR30146:SF109">
    <property type="entry name" value="HTH-TYPE TRANSCRIPTIONAL REGULATOR GALS"/>
    <property type="match status" value="1"/>
</dbReference>
<evidence type="ECO:0000256" key="1">
    <source>
        <dbReference type="ARBA" id="ARBA00023015"/>
    </source>
</evidence>
<dbReference type="Gene3D" id="3.40.50.2300">
    <property type="match status" value="2"/>
</dbReference>
<proteinExistence type="predicted"/>
<dbReference type="SUPFAM" id="SSF47413">
    <property type="entry name" value="lambda repressor-like DNA-binding domains"/>
    <property type="match status" value="1"/>
</dbReference>
<evidence type="ECO:0000259" key="4">
    <source>
        <dbReference type="PROSITE" id="PS50932"/>
    </source>
</evidence>
<sequence>MSGIKDVAKKAGVSISTVSNVLNKSKYVSPDLVMRVEKAVEELSYEANPIARSMKNNKTGTIGVITEDVCGVFYPYVVKGINSVAVEKGYQIIICDTQGTYGDKDAIKREKELFRRLIASRVDGIIFVSSIPNKSAEKYFSQLRKQANKQKKIPLVSMERDMTDVGIDSVYFDGYANAQKAVQHLIDCGCKKICHITGATELQIAQERTRGFEDCMAKNHMYYDRKTMLVYGDYSHQSGYTCMKQLLEQVPDLDGVFCGNDQMAIGALKVLKEYGKKIPEDIKLMGYDDVFLASVVEPSLSTIHIRKRHAGIEAAKILFQRIEEQDEKYHDAVGIKMNARLVVRKSTVKDAPEDWNLVDW</sequence>
<dbReference type="PRINTS" id="PR00036">
    <property type="entry name" value="HTHLACI"/>
</dbReference>
<evidence type="ECO:0000313" key="5">
    <source>
        <dbReference type="EMBL" id="RGV60312.1"/>
    </source>
</evidence>
<dbReference type="SUPFAM" id="SSF53822">
    <property type="entry name" value="Periplasmic binding protein-like I"/>
    <property type="match status" value="1"/>
</dbReference>
<dbReference type="CDD" id="cd01392">
    <property type="entry name" value="HTH_LacI"/>
    <property type="match status" value="1"/>
</dbReference>
<dbReference type="SMART" id="SM00354">
    <property type="entry name" value="HTH_LACI"/>
    <property type="match status" value="1"/>
</dbReference>
<dbReference type="GO" id="GO:0003700">
    <property type="term" value="F:DNA-binding transcription factor activity"/>
    <property type="evidence" value="ECO:0007669"/>
    <property type="project" value="TreeGrafter"/>
</dbReference>
<evidence type="ECO:0000313" key="7">
    <source>
        <dbReference type="Proteomes" id="UP000265828"/>
    </source>
</evidence>
<keyword evidence="3" id="KW-0804">Transcription</keyword>
<protein>
    <submittedName>
        <fullName evidence="5">LacI family transcriptional regulator</fullName>
    </submittedName>
    <submittedName>
        <fullName evidence="6">Ribose operon repressor</fullName>
    </submittedName>
</protein>
<dbReference type="InterPro" id="IPR046335">
    <property type="entry name" value="LacI/GalR-like_sensor"/>
</dbReference>
<evidence type="ECO:0000313" key="8">
    <source>
        <dbReference type="Proteomes" id="UP000409147"/>
    </source>
</evidence>
<keyword evidence="2" id="KW-0238">DNA-binding</keyword>
<evidence type="ECO:0000313" key="6">
    <source>
        <dbReference type="EMBL" id="VUX23441.1"/>
    </source>
</evidence>
<dbReference type="EMBL" id="QRZI01000020">
    <property type="protein sequence ID" value="RGV60312.1"/>
    <property type="molecule type" value="Genomic_DNA"/>
</dbReference>
<dbReference type="Proteomes" id="UP000409147">
    <property type="component" value="Unassembled WGS sequence"/>
</dbReference>
<dbReference type="Proteomes" id="UP000265828">
    <property type="component" value="Unassembled WGS sequence"/>
</dbReference>
<dbReference type="CDD" id="cd06267">
    <property type="entry name" value="PBP1_LacI_sugar_binding-like"/>
    <property type="match status" value="1"/>
</dbReference>
<accession>A0A395X300</accession>
<dbReference type="GO" id="GO:0000976">
    <property type="term" value="F:transcription cis-regulatory region binding"/>
    <property type="evidence" value="ECO:0007669"/>
    <property type="project" value="TreeGrafter"/>
</dbReference>
<gene>
    <name evidence="6" type="primary">rbsR_1</name>
    <name evidence="5" type="ORF">DWW07_17415</name>
    <name evidence="6" type="ORF">ROSSTS7063_00089</name>
</gene>
<dbReference type="PROSITE" id="PS50932">
    <property type="entry name" value="HTH_LACI_2"/>
    <property type="match status" value="1"/>
</dbReference>